<dbReference type="OrthoDB" id="2433088at2759"/>
<comment type="caution">
    <text evidence="1">The sequence shown here is derived from an EMBL/GenBank/DDBJ whole genome shotgun (WGS) entry which is preliminary data.</text>
</comment>
<evidence type="ECO:0000313" key="2">
    <source>
        <dbReference type="Proteomes" id="UP000266861"/>
    </source>
</evidence>
<dbReference type="AlphaFoldDB" id="A0A397HQ19"/>
<name>A0A397HQ19_9GLOM</name>
<organism evidence="1 2">
    <name type="scientific">Diversispora epigaea</name>
    <dbReference type="NCBI Taxonomy" id="1348612"/>
    <lineage>
        <taxon>Eukaryota</taxon>
        <taxon>Fungi</taxon>
        <taxon>Fungi incertae sedis</taxon>
        <taxon>Mucoromycota</taxon>
        <taxon>Glomeromycotina</taxon>
        <taxon>Glomeromycetes</taxon>
        <taxon>Diversisporales</taxon>
        <taxon>Diversisporaceae</taxon>
        <taxon>Diversispora</taxon>
    </lineage>
</organism>
<gene>
    <name evidence="1" type="ORF">Glove_318g30</name>
</gene>
<keyword evidence="2" id="KW-1185">Reference proteome</keyword>
<accession>A0A397HQ19</accession>
<evidence type="ECO:0000313" key="1">
    <source>
        <dbReference type="EMBL" id="RHZ65289.1"/>
    </source>
</evidence>
<evidence type="ECO:0008006" key="3">
    <source>
        <dbReference type="Google" id="ProtNLM"/>
    </source>
</evidence>
<dbReference type="Proteomes" id="UP000266861">
    <property type="component" value="Unassembled WGS sequence"/>
</dbReference>
<protein>
    <recommendedName>
        <fullName evidence="3">BTB domain-containing protein</fullName>
    </recommendedName>
</protein>
<proteinExistence type="predicted"/>
<dbReference type="EMBL" id="PQFF01000290">
    <property type="protein sequence ID" value="RHZ65289.1"/>
    <property type="molecule type" value="Genomic_DNA"/>
</dbReference>
<sequence length="387" mass="45416">MALEFFDKYIYGGIVNLENTDTRFIFDLMLVANEFEFKELTNKLETLLIDTKASWLKTHFPLIYNTIFRIQKITIWSKENFLTLKNNEQIRLLEVYNPLAWVCNDNGYNSWMSTNDSFIFSLKNGNGNIQNSILSRVKNLQCAIINRCKNQRNHESKLELCHQAGNFSESKNLKEWNKENFITFTLKNTSYICYFHLSAEEISISIYYLLNPKRPVKSIILPARPLLVIELPSRTNEPKEHFSTIISEDNNIDLGYIGITCHWLTQDFQLIDLLLAIEQMPYPHTGETISDYIKAKITEFELENKILFNSEENNENNNKNLEKDSNINIKILQELFPLITYYELNKKKTEVMTHHALSKLNPLKKMHFLSSIRTLGLTLTPLMLYWK</sequence>
<reference evidence="1 2" key="1">
    <citation type="submission" date="2018-08" db="EMBL/GenBank/DDBJ databases">
        <title>Genome and evolution of the arbuscular mycorrhizal fungus Diversispora epigaea (formerly Glomus versiforme) and its bacterial endosymbionts.</title>
        <authorList>
            <person name="Sun X."/>
            <person name="Fei Z."/>
            <person name="Harrison M."/>
        </authorList>
    </citation>
    <scope>NUCLEOTIDE SEQUENCE [LARGE SCALE GENOMIC DNA]</scope>
    <source>
        <strain evidence="1 2">IT104</strain>
    </source>
</reference>